<comment type="caution">
    <text evidence="12">The sequence shown here is derived from an EMBL/GenBank/DDBJ whole genome shotgun (WGS) entry which is preliminary data.</text>
</comment>
<dbReference type="EMBL" id="SLWA01000006">
    <property type="protein sequence ID" value="TCN55409.1"/>
    <property type="molecule type" value="Genomic_DNA"/>
</dbReference>
<dbReference type="RefSeq" id="WP_132036724.1">
    <property type="nucleotide sequence ID" value="NZ_QWDN01000006.1"/>
</dbReference>
<proteinExistence type="inferred from homology"/>
<evidence type="ECO:0000256" key="8">
    <source>
        <dbReference type="ARBA" id="ARBA00023239"/>
    </source>
</evidence>
<evidence type="ECO:0000256" key="5">
    <source>
        <dbReference type="ARBA" id="ARBA00018141"/>
    </source>
</evidence>
<accession>A0A4Y7UAB0</accession>
<dbReference type="Pfam" id="PF01242">
    <property type="entry name" value="PTPS"/>
    <property type="match status" value="1"/>
</dbReference>
<dbReference type="Gene3D" id="3.30.479.10">
    <property type="entry name" value="6-pyruvoyl tetrahydropterin synthase/QueD"/>
    <property type="match status" value="1"/>
</dbReference>
<keyword evidence="7" id="KW-0862">Zinc</keyword>
<dbReference type="PANTHER" id="PTHR12589">
    <property type="entry name" value="PYRUVOYL TETRAHYDROBIOPTERIN SYNTHASE"/>
    <property type="match status" value="1"/>
</dbReference>
<comment type="catalytic activity">
    <reaction evidence="10">
        <text>7,8-dihydroneopterin 3'-triphosphate + H2O = 6-carboxy-5,6,7,8-tetrahydropterin + triphosphate + acetaldehyde + 2 H(+)</text>
        <dbReference type="Rhea" id="RHEA:27966"/>
        <dbReference type="ChEBI" id="CHEBI:15343"/>
        <dbReference type="ChEBI" id="CHEBI:15377"/>
        <dbReference type="ChEBI" id="CHEBI:15378"/>
        <dbReference type="ChEBI" id="CHEBI:18036"/>
        <dbReference type="ChEBI" id="CHEBI:58462"/>
        <dbReference type="ChEBI" id="CHEBI:61032"/>
        <dbReference type="EC" id="4.1.2.50"/>
    </reaction>
</comment>
<reference evidence="11" key="3">
    <citation type="submission" date="2019-03" db="EMBL/GenBank/DDBJ databases">
        <authorList>
            <person name="Whitman W."/>
            <person name="Huntemann M."/>
            <person name="Clum A."/>
            <person name="Pillay M."/>
            <person name="Palaniappan K."/>
            <person name="Varghese N."/>
            <person name="Mikhailova N."/>
            <person name="Stamatis D."/>
            <person name="Reddy T."/>
            <person name="Daum C."/>
            <person name="Shapiro N."/>
            <person name="Ivanova N."/>
            <person name="Kyrpides N."/>
            <person name="Woyke T."/>
        </authorList>
    </citation>
    <scope>NUCLEOTIDE SEQUENCE</scope>
    <source>
        <strain evidence="11">P5626</strain>
    </source>
</reference>
<reference evidence="12 14" key="2">
    <citation type="journal article" date="2018" name="Syst. Appl. Microbiol.">
        <title>Flavobacterium circumlabens sp. nov. and Flavobacterium cupreum sp. nov., two psychrotrophic species isolated from Antarctic environmental samples.</title>
        <authorList>
            <person name="Kralova S."/>
            <person name="Busse H.J."/>
            <person name="Svec P."/>
            <person name="Maslanova I."/>
            <person name="Stankova E."/>
            <person name="Bartak M."/>
            <person name="Sedlacek I."/>
        </authorList>
    </citation>
    <scope>NUCLEOTIDE SEQUENCE [LARGE SCALE GENOMIC DNA]</scope>
    <source>
        <strain evidence="12 14">CCM 8828</strain>
    </source>
</reference>
<comment type="cofactor">
    <cofactor evidence="1">
        <name>Zn(2+)</name>
        <dbReference type="ChEBI" id="CHEBI:29105"/>
    </cofactor>
</comment>
<dbReference type="GO" id="GO:0046872">
    <property type="term" value="F:metal ion binding"/>
    <property type="evidence" value="ECO:0007669"/>
    <property type="project" value="UniProtKB-KW"/>
</dbReference>
<comment type="similarity">
    <text evidence="3">Belongs to the PTPS family. QueD subfamily.</text>
</comment>
<protein>
    <recommendedName>
        <fullName evidence="5">6-carboxy-5,6,7,8-tetrahydropterin synthase</fullName>
        <ecNumber evidence="4">4.1.2.50</ecNumber>
    </recommendedName>
    <alternativeName>
        <fullName evidence="9">Queuosine biosynthesis protein QueD</fullName>
    </alternativeName>
</protein>
<dbReference type="SUPFAM" id="SSF55620">
    <property type="entry name" value="Tetrahydrobiopterin biosynthesis enzymes-like"/>
    <property type="match status" value="1"/>
</dbReference>
<dbReference type="InterPro" id="IPR038418">
    <property type="entry name" value="6-PTP_synth/QueD_sf"/>
</dbReference>
<sequence length="135" mass="15668">MNITVCRKAYFNACHRMHNPNWSDAKNKSVFGVCNNANYHGHNYELIVKLTGQINPETGYIMDMKILADLIKVEIEDRFDHKNLNLDCPEFAHKIASTENFALVIFSILQPLIPKEHQMAITLFETNKNYVEIRE</sequence>
<keyword evidence="13" id="KW-1185">Reference proteome</keyword>
<evidence type="ECO:0000256" key="4">
    <source>
        <dbReference type="ARBA" id="ARBA00012982"/>
    </source>
</evidence>
<evidence type="ECO:0000256" key="9">
    <source>
        <dbReference type="ARBA" id="ARBA00031449"/>
    </source>
</evidence>
<evidence type="ECO:0000313" key="11">
    <source>
        <dbReference type="EMBL" id="TCN55409.1"/>
    </source>
</evidence>
<name>A0A4Y7UAB0_9FLAO</name>
<dbReference type="InterPro" id="IPR007115">
    <property type="entry name" value="6-PTP_synth/QueD"/>
</dbReference>
<dbReference type="EMBL" id="QWDN01000006">
    <property type="protein sequence ID" value="TEB43171.1"/>
    <property type="molecule type" value="Genomic_DNA"/>
</dbReference>
<dbReference type="UniPathway" id="UPA00391"/>
<organism evidence="12 14">
    <name type="scientific">Flavobacterium circumlabens</name>
    <dbReference type="NCBI Taxonomy" id="2133765"/>
    <lineage>
        <taxon>Bacteria</taxon>
        <taxon>Pseudomonadati</taxon>
        <taxon>Bacteroidota</taxon>
        <taxon>Flavobacteriia</taxon>
        <taxon>Flavobacteriales</taxon>
        <taxon>Flavobacteriaceae</taxon>
        <taxon>Flavobacterium</taxon>
    </lineage>
</organism>
<evidence type="ECO:0000256" key="10">
    <source>
        <dbReference type="ARBA" id="ARBA00048807"/>
    </source>
</evidence>
<dbReference type="PANTHER" id="PTHR12589:SF7">
    <property type="entry name" value="6-PYRUVOYL TETRAHYDROBIOPTERIN SYNTHASE"/>
    <property type="match status" value="1"/>
</dbReference>
<dbReference type="OrthoDB" id="9804698at2"/>
<evidence type="ECO:0000313" key="12">
    <source>
        <dbReference type="EMBL" id="TEB43171.1"/>
    </source>
</evidence>
<dbReference type="AlphaFoldDB" id="A0A4Y7UAB0"/>
<evidence type="ECO:0000256" key="6">
    <source>
        <dbReference type="ARBA" id="ARBA00022723"/>
    </source>
</evidence>
<evidence type="ECO:0000313" key="13">
    <source>
        <dbReference type="Proteomes" id="UP000295270"/>
    </source>
</evidence>
<evidence type="ECO:0000256" key="1">
    <source>
        <dbReference type="ARBA" id="ARBA00001947"/>
    </source>
</evidence>
<keyword evidence="8" id="KW-0456">Lyase</keyword>
<dbReference type="GO" id="GO:0070497">
    <property type="term" value="F:6-carboxytetrahydropterin synthase activity"/>
    <property type="evidence" value="ECO:0007669"/>
    <property type="project" value="UniProtKB-EC"/>
</dbReference>
<keyword evidence="6" id="KW-0479">Metal-binding</keyword>
<reference evidence="11 13" key="1">
    <citation type="journal article" date="2015" name="Stand. Genomic Sci.">
        <title>Genomic Encyclopedia of Bacterial and Archaeal Type Strains, Phase III: the genomes of soil and plant-associated and newly described type strains.</title>
        <authorList>
            <person name="Whitman W.B."/>
            <person name="Woyke T."/>
            <person name="Klenk H.P."/>
            <person name="Zhou Y."/>
            <person name="Lilburn T.G."/>
            <person name="Beck B.J."/>
            <person name="De Vos P."/>
            <person name="Vandamme P."/>
            <person name="Eisen J.A."/>
            <person name="Garrity G."/>
            <person name="Hugenholtz P."/>
            <person name="Kyrpides N.C."/>
        </authorList>
    </citation>
    <scope>NUCLEOTIDE SEQUENCE [LARGE SCALE GENOMIC DNA]</scope>
    <source>
        <strain evidence="11 13">P5626</strain>
    </source>
</reference>
<dbReference type="FunFam" id="3.30.479.10:FF:000003">
    <property type="entry name" value="6-pyruvoyl tetrahydrobiopterin synthase"/>
    <property type="match status" value="1"/>
</dbReference>
<evidence type="ECO:0000313" key="14">
    <source>
        <dbReference type="Proteomes" id="UP000298340"/>
    </source>
</evidence>
<gene>
    <name evidence="12" type="ORF">D0809_17225</name>
    <name evidence="11" type="ORF">EV142_10698</name>
</gene>
<dbReference type="Proteomes" id="UP000298340">
    <property type="component" value="Unassembled WGS sequence"/>
</dbReference>
<evidence type="ECO:0000256" key="7">
    <source>
        <dbReference type="ARBA" id="ARBA00022833"/>
    </source>
</evidence>
<evidence type="ECO:0000256" key="2">
    <source>
        <dbReference type="ARBA" id="ARBA00005061"/>
    </source>
</evidence>
<dbReference type="Proteomes" id="UP000295270">
    <property type="component" value="Unassembled WGS sequence"/>
</dbReference>
<dbReference type="EC" id="4.1.2.50" evidence="4"/>
<evidence type="ECO:0000256" key="3">
    <source>
        <dbReference type="ARBA" id="ARBA00008900"/>
    </source>
</evidence>
<comment type="pathway">
    <text evidence="2">Purine metabolism; 7-cyano-7-deazaguanine biosynthesis.</text>
</comment>